<organism evidence="2 3">
    <name type="scientific">Streptomyces pseudovenezuelae</name>
    <dbReference type="NCBI Taxonomy" id="67350"/>
    <lineage>
        <taxon>Bacteria</taxon>
        <taxon>Bacillati</taxon>
        <taxon>Actinomycetota</taxon>
        <taxon>Actinomycetes</taxon>
        <taxon>Kitasatosporales</taxon>
        <taxon>Streptomycetaceae</taxon>
        <taxon>Streptomyces</taxon>
        <taxon>Streptomyces aurantiacus group</taxon>
    </lineage>
</organism>
<feature type="region of interest" description="Disordered" evidence="1">
    <location>
        <begin position="738"/>
        <end position="769"/>
    </location>
</feature>
<dbReference type="EMBL" id="LMWM01000069">
    <property type="protein sequence ID" value="KUM82331.1"/>
    <property type="molecule type" value="Genomic_DNA"/>
</dbReference>
<evidence type="ECO:0000313" key="2">
    <source>
        <dbReference type="EMBL" id="KUM82331.1"/>
    </source>
</evidence>
<feature type="region of interest" description="Disordered" evidence="1">
    <location>
        <begin position="646"/>
        <end position="672"/>
    </location>
</feature>
<sequence>MTETTPQSAPRTPRPRTERPLRVVTGSDGAREEITTERIADRYEVDDHGHYRVSRSYGENAAGDRVTKVSRKEILSARAEITAAYADDTGEPYPIAATETTDRSRPVVTYYDLRVSRPDAGAVVVDTVAADEFDKLAWLDRQELAEIPQVLAATGQTARGDIVTSIKLGSDRFPTIPAYSRLGWHCREGRWLYVHGGGAWTKDGALDVPVYGNGLGVFTMAAPPEDETAGQRAFEALWQLFGMTPDKFAAVEIGAVFRAAMGRPSGSCTYVAVNRSGKSGHMAFVTQCWAPSVRWNTLPFNAGKAFATPAYVEYVHHTFGDMFVGWDDMAPSGSARERADYFDLFARSLFNGSSKGRMGIKDGKIVARDRLRPRAFGGLSAEDVTAVESAQNRTHLLQLSRGEFDPAAFAAADADGGPEARSSLMSAFVIWWAARMPAHAYVAELEHRFAADLTAQTQAPGRYVESSADKAAGLWAGLEFALSRGWVTPERSRELWERGWAGLCESLRAQVDANSGQSMADRIRDAILDGLAVGDVHVLDVHGGMPAQGQALGWRGEYAQGAGIGWTDGTRLYLLPSAAAPYVIQKSADSGAPIEITARAMGEALEAAGYITGEDENRGGRITHRHTASQWISVARATKKVWSMPVPIETDGRGGSGPEDNPEAPQGPEAPLVCRGCGGEMREDLYGDGLHAGCKAPDEWPEGTLGAAAVAEAGPVAAAPAPVAPLAAVAPPVGPVAVDEPVLPEPEPEPETAPAPSRQASRKPRPEPTVCASIADRVAAALEKAGGDVDKATAALIKTAIPDGMELLESTRVSARYDFTAHPPEPEILRKPSKNGANEVWEARPKWTNPSTPDGTEVQLLDVNAAYLSALNTHLPIGGLQHATGGEFDRRRSGLYLITPPEWTRTDLPNPLGSRELSGDLWVTRPTLQLLMDAASEKFGRLCDAPVIHESWTSGSSESILRAFRIILRDARAAAIESGDEVTLAYVKAMYSKFISTSAKASKFNHLIERTDWSQIIRAQAHGNLWRRAFKAHTAGLTVHRITGTDELHVAGDWRAVFAEGRGLTEMKTKGAYVVGAPVTEMGE</sequence>
<evidence type="ECO:0000256" key="1">
    <source>
        <dbReference type="SAM" id="MobiDB-lite"/>
    </source>
</evidence>
<proteinExistence type="predicted"/>
<reference evidence="2 3" key="1">
    <citation type="submission" date="2015-10" db="EMBL/GenBank/DDBJ databases">
        <title>Draft genome sequence of Streptomyces pseudovenezuelae DSM 40212, type strain for the species Streptomyces pseudovenezuelae.</title>
        <authorList>
            <person name="Ruckert C."/>
            <person name="Winkler A."/>
            <person name="Kalinowski J."/>
            <person name="Kampfer P."/>
            <person name="Glaeser S."/>
        </authorList>
    </citation>
    <scope>NUCLEOTIDE SEQUENCE [LARGE SCALE GENOMIC DNA]</scope>
    <source>
        <strain evidence="2 3">DSM 40212</strain>
    </source>
</reference>
<name>A0A117PME4_9ACTN</name>
<dbReference type="OrthoDB" id="4322426at2"/>
<gene>
    <name evidence="2" type="ORF">AQI94_42170</name>
</gene>
<evidence type="ECO:0000313" key="3">
    <source>
        <dbReference type="Proteomes" id="UP000053039"/>
    </source>
</evidence>
<comment type="caution">
    <text evidence="2">The sequence shown here is derived from an EMBL/GenBank/DDBJ whole genome shotgun (WGS) entry which is preliminary data.</text>
</comment>
<protein>
    <recommendedName>
        <fullName evidence="4">DUF927 domain-containing protein</fullName>
    </recommendedName>
</protein>
<dbReference type="RefSeq" id="WP_051742469.1">
    <property type="nucleotide sequence ID" value="NZ_KQ948161.1"/>
</dbReference>
<dbReference type="AlphaFoldDB" id="A0A117PME4"/>
<accession>A0A117PME4</accession>
<evidence type="ECO:0008006" key="4">
    <source>
        <dbReference type="Google" id="ProtNLM"/>
    </source>
</evidence>
<dbReference type="Proteomes" id="UP000053039">
    <property type="component" value="Unassembled WGS sequence"/>
</dbReference>
<feature type="region of interest" description="Disordered" evidence="1">
    <location>
        <begin position="1"/>
        <end position="31"/>
    </location>
</feature>